<dbReference type="EMBL" id="CP076676">
    <property type="protein sequence ID" value="UYO38596.1"/>
    <property type="molecule type" value="Genomic_DNA"/>
</dbReference>
<evidence type="ECO:0000313" key="2">
    <source>
        <dbReference type="Proteomes" id="UP001163166"/>
    </source>
</evidence>
<accession>A0AAX3DVF5</accession>
<dbReference type="AlphaFoldDB" id="A0AAX3DVF5"/>
<organism evidence="1 2">
    <name type="scientific">Rhodopseudomonas palustris</name>
    <dbReference type="NCBI Taxonomy" id="1076"/>
    <lineage>
        <taxon>Bacteria</taxon>
        <taxon>Pseudomonadati</taxon>
        <taxon>Pseudomonadota</taxon>
        <taxon>Alphaproteobacteria</taxon>
        <taxon>Hyphomicrobiales</taxon>
        <taxon>Nitrobacteraceae</taxon>
        <taxon>Rhodopseudomonas</taxon>
    </lineage>
</organism>
<sequence>MSIEIYVLSDQKLNSMSEWQSAIDAKGFPLRLSAATSFASSRGALPVVLRDRPSAFECDHWDAKVLMSETPKVTFERSWRYALAFRWGGDIDAGVSAYLAAAAYAEATVGLVLDCAEGKLISPARAAEVAAELDRSRALIEEAVRRALEGFRKP</sequence>
<dbReference type="Proteomes" id="UP001163166">
    <property type="component" value="Chromosome"/>
</dbReference>
<protein>
    <submittedName>
        <fullName evidence="1">Uncharacterized protein</fullName>
    </submittedName>
</protein>
<name>A0AAX3DVF5_RHOPL</name>
<proteinExistence type="predicted"/>
<evidence type="ECO:0000313" key="1">
    <source>
        <dbReference type="EMBL" id="UYO38596.1"/>
    </source>
</evidence>
<gene>
    <name evidence="1" type="ORF">KQX62_18020</name>
</gene>
<reference evidence="1" key="1">
    <citation type="journal article" date="2022" name="Biol. Control">
        <title>In silico genomic analysis of Rhodopseudomonas palustris strains revealed potential biocontrol agents and crop yield enhancers.</title>
        <authorList>
            <person name="Surachat K."/>
            <person name="Kantachote D."/>
            <person name="Deachamag P."/>
            <person name="Wonglapsuwan M."/>
        </authorList>
    </citation>
    <scope>NUCLEOTIDE SEQUENCE</scope>
    <source>
        <strain evidence="1">TLS06</strain>
    </source>
</reference>